<dbReference type="InterPro" id="IPR050951">
    <property type="entry name" value="Retrovirus_Pol_polyprotein"/>
</dbReference>
<dbReference type="EMBL" id="NQIK02000009">
    <property type="protein sequence ID" value="KAF7566271.1"/>
    <property type="molecule type" value="Genomic_DNA"/>
</dbReference>
<dbReference type="KEGG" id="ptrr:90958029"/>
<sequence>MSEQRRYSRQSQAEVDTDYFSEAWLSPGPAASLEPLVEHAYERAQFERQPSTSYVIPREDNVTTFDLWENDAQGNPQRKDSLHTTPIGHTNNDRRIPHYLIAEGIRMELADLEASNDGKLFIGNGRLVVPFSEKLRTRIIAHIHNSLPGGHGGRTTTYQQVSQWYYWQGMTNTIARFTNNCLTCKRSKVNRTAKHSLLHPLPVPTQYWDDISIDFITPLPKSTWCGHSYQHIMVVVDRLSKMKKFIAMENLEVPTVVDKFMEYIWKEEGYPRTLVSDRGRQFTSHFWNRLCAQVGTHPKLSTSITQKPTVRPRMQTPISNNT</sequence>
<dbReference type="AlphaFoldDB" id="A0A834VJ47"/>
<dbReference type="GO" id="GO:0003723">
    <property type="term" value="F:RNA binding"/>
    <property type="evidence" value="ECO:0007669"/>
    <property type="project" value="UniProtKB-KW"/>
</dbReference>
<dbReference type="Pfam" id="PF17921">
    <property type="entry name" value="Integrase_H2C2"/>
    <property type="match status" value="1"/>
</dbReference>
<dbReference type="PANTHER" id="PTHR37984:SF15">
    <property type="entry name" value="INTEGRASE CATALYTIC DOMAIN-CONTAINING PROTEIN"/>
    <property type="match status" value="1"/>
</dbReference>
<dbReference type="PANTHER" id="PTHR37984">
    <property type="entry name" value="PROTEIN CBG26694"/>
    <property type="match status" value="1"/>
</dbReference>
<proteinExistence type="predicted"/>
<feature type="domain" description="Integrase catalytic" evidence="3">
    <location>
        <begin position="200"/>
        <end position="322"/>
    </location>
</feature>
<keyword evidence="1" id="KW-0694">RNA-binding</keyword>
<evidence type="ECO:0000256" key="1">
    <source>
        <dbReference type="ARBA" id="ARBA00022884"/>
    </source>
</evidence>
<evidence type="ECO:0000313" key="5">
    <source>
        <dbReference type="Proteomes" id="UP000245464"/>
    </source>
</evidence>
<evidence type="ECO:0000256" key="2">
    <source>
        <dbReference type="SAM" id="MobiDB-lite"/>
    </source>
</evidence>
<dbReference type="InterPro" id="IPR041588">
    <property type="entry name" value="Integrase_H2C2"/>
</dbReference>
<organism evidence="4 5">
    <name type="scientific">Pyrenophora tritici-repentis</name>
    <dbReference type="NCBI Taxonomy" id="45151"/>
    <lineage>
        <taxon>Eukaryota</taxon>
        <taxon>Fungi</taxon>
        <taxon>Dikarya</taxon>
        <taxon>Ascomycota</taxon>
        <taxon>Pezizomycotina</taxon>
        <taxon>Dothideomycetes</taxon>
        <taxon>Pleosporomycetidae</taxon>
        <taxon>Pleosporales</taxon>
        <taxon>Pleosporineae</taxon>
        <taxon>Pleosporaceae</taxon>
        <taxon>Pyrenophora</taxon>
    </lineage>
</organism>
<protein>
    <recommendedName>
        <fullName evidence="3">Integrase catalytic domain-containing protein</fullName>
    </recommendedName>
</protein>
<comment type="caution">
    <text evidence="4">The sequence shown here is derived from an EMBL/GenBank/DDBJ whole genome shotgun (WGS) entry which is preliminary data.</text>
</comment>
<feature type="region of interest" description="Disordered" evidence="2">
    <location>
        <begin position="301"/>
        <end position="322"/>
    </location>
</feature>
<dbReference type="GO" id="GO:0015074">
    <property type="term" value="P:DNA integration"/>
    <property type="evidence" value="ECO:0007669"/>
    <property type="project" value="InterPro"/>
</dbReference>
<accession>A0A834VJ47</accession>
<dbReference type="Gene3D" id="1.10.340.70">
    <property type="match status" value="1"/>
</dbReference>
<reference evidence="4 5" key="1">
    <citation type="journal article" date="2018" name="BMC Genomics">
        <title>Comparative genomics of the wheat fungal pathogen Pyrenophora tritici-repentis reveals chromosomal variations and genome plasticity.</title>
        <authorList>
            <person name="Moolhuijzen P."/>
            <person name="See P.T."/>
            <person name="Hane J.K."/>
            <person name="Shi G."/>
            <person name="Liu Z."/>
            <person name="Oliver R.P."/>
            <person name="Moffat C.S."/>
        </authorList>
    </citation>
    <scope>NUCLEOTIDE SEQUENCE [LARGE SCALE GENOMIC DNA]</scope>
    <source>
        <strain evidence="4">M4</strain>
    </source>
</reference>
<dbReference type="InterPro" id="IPR036397">
    <property type="entry name" value="RNaseH_sf"/>
</dbReference>
<dbReference type="InterPro" id="IPR001584">
    <property type="entry name" value="Integrase_cat-core"/>
</dbReference>
<evidence type="ECO:0000313" key="4">
    <source>
        <dbReference type="EMBL" id="KAF7566271.1"/>
    </source>
</evidence>
<dbReference type="InterPro" id="IPR012337">
    <property type="entry name" value="RNaseH-like_sf"/>
</dbReference>
<gene>
    <name evidence="4" type="ORF">PtrM4_145910</name>
</gene>
<dbReference type="GO" id="GO:0005634">
    <property type="term" value="C:nucleus"/>
    <property type="evidence" value="ECO:0007669"/>
    <property type="project" value="UniProtKB-ARBA"/>
</dbReference>
<dbReference type="Proteomes" id="UP000245464">
    <property type="component" value="Chromosome 9"/>
</dbReference>
<evidence type="ECO:0000259" key="3">
    <source>
        <dbReference type="PROSITE" id="PS50994"/>
    </source>
</evidence>
<name>A0A834VJ47_9PLEO</name>
<dbReference type="SUPFAM" id="SSF53098">
    <property type="entry name" value="Ribonuclease H-like"/>
    <property type="match status" value="1"/>
</dbReference>
<dbReference type="Gene3D" id="3.30.420.10">
    <property type="entry name" value="Ribonuclease H-like superfamily/Ribonuclease H"/>
    <property type="match status" value="1"/>
</dbReference>
<dbReference type="RefSeq" id="XP_065959827.1">
    <property type="nucleotide sequence ID" value="XM_066109844.1"/>
</dbReference>
<dbReference type="GeneID" id="90958029"/>
<dbReference type="PROSITE" id="PS50994">
    <property type="entry name" value="INTEGRASE"/>
    <property type="match status" value="1"/>
</dbReference>